<dbReference type="Pfam" id="PF00664">
    <property type="entry name" value="ABC_membrane"/>
    <property type="match status" value="2"/>
</dbReference>
<dbReference type="SUPFAM" id="SSF52540">
    <property type="entry name" value="P-loop containing nucleoside triphosphate hydrolases"/>
    <property type="match status" value="2"/>
</dbReference>
<evidence type="ECO:0000256" key="1">
    <source>
        <dbReference type="ARBA" id="ARBA00004141"/>
    </source>
</evidence>
<dbReference type="PANTHER" id="PTHR24223">
    <property type="entry name" value="ATP-BINDING CASSETTE SUB-FAMILY C"/>
    <property type="match status" value="1"/>
</dbReference>
<dbReference type="Gene3D" id="1.20.1560.10">
    <property type="entry name" value="ABC transporter type 1, transmembrane domain"/>
    <property type="match status" value="2"/>
</dbReference>
<dbReference type="CDD" id="cd18597">
    <property type="entry name" value="ABC_6TM_YOR1_D1_like"/>
    <property type="match status" value="1"/>
</dbReference>
<feature type="transmembrane region" description="Helical" evidence="10">
    <location>
        <begin position="902"/>
        <end position="929"/>
    </location>
</feature>
<feature type="compositionally biased region" description="Basic and acidic residues" evidence="9">
    <location>
        <begin position="801"/>
        <end position="822"/>
    </location>
</feature>
<evidence type="ECO:0000259" key="11">
    <source>
        <dbReference type="PROSITE" id="PS50893"/>
    </source>
</evidence>
<feature type="transmembrane region" description="Helical" evidence="10">
    <location>
        <begin position="848"/>
        <end position="867"/>
    </location>
</feature>
<dbReference type="GO" id="GO:0016020">
    <property type="term" value="C:membrane"/>
    <property type="evidence" value="ECO:0007669"/>
    <property type="project" value="UniProtKB-SubCell"/>
</dbReference>
<feature type="compositionally biased region" description="Basic and acidic residues" evidence="9">
    <location>
        <begin position="528"/>
        <end position="542"/>
    </location>
</feature>
<gene>
    <name evidence="13" type="ORF">PILCRDRAFT_14577</name>
</gene>
<dbReference type="Gene3D" id="3.40.50.300">
    <property type="entry name" value="P-loop containing nucleotide triphosphate hydrolases"/>
    <property type="match status" value="2"/>
</dbReference>
<reference evidence="13 14" key="1">
    <citation type="submission" date="2014-04" db="EMBL/GenBank/DDBJ databases">
        <authorList>
            <consortium name="DOE Joint Genome Institute"/>
            <person name="Kuo A."/>
            <person name="Tarkka M."/>
            <person name="Buscot F."/>
            <person name="Kohler A."/>
            <person name="Nagy L.G."/>
            <person name="Floudas D."/>
            <person name="Copeland A."/>
            <person name="Barry K.W."/>
            <person name="Cichocki N."/>
            <person name="Veneault-Fourrey C."/>
            <person name="LaButti K."/>
            <person name="Lindquist E.A."/>
            <person name="Lipzen A."/>
            <person name="Lundell T."/>
            <person name="Morin E."/>
            <person name="Murat C."/>
            <person name="Sun H."/>
            <person name="Tunlid A."/>
            <person name="Henrissat B."/>
            <person name="Grigoriev I.V."/>
            <person name="Hibbett D.S."/>
            <person name="Martin F."/>
            <person name="Nordberg H.P."/>
            <person name="Cantor M.N."/>
            <person name="Hua S.X."/>
        </authorList>
    </citation>
    <scope>NUCLEOTIDE SEQUENCE [LARGE SCALE GENOMIC DNA]</scope>
    <source>
        <strain evidence="13 14">F 1598</strain>
    </source>
</reference>
<dbReference type="HOGENOM" id="CLU_000604_27_1_1"/>
<keyword evidence="5" id="KW-0547">Nucleotide-binding</keyword>
<dbReference type="InterPro" id="IPR027417">
    <property type="entry name" value="P-loop_NTPase"/>
</dbReference>
<feature type="transmembrane region" description="Helical" evidence="10">
    <location>
        <begin position="407"/>
        <end position="430"/>
    </location>
</feature>
<evidence type="ECO:0000256" key="5">
    <source>
        <dbReference type="ARBA" id="ARBA00022741"/>
    </source>
</evidence>
<comment type="subcellular location">
    <subcellularLocation>
        <location evidence="1">Membrane</location>
        <topology evidence="1">Multi-pass membrane protein</topology>
    </subcellularLocation>
</comment>
<dbReference type="PROSITE" id="PS50893">
    <property type="entry name" value="ABC_TRANSPORTER_2"/>
    <property type="match status" value="2"/>
</dbReference>
<dbReference type="Pfam" id="PF00005">
    <property type="entry name" value="ABC_tran"/>
    <property type="match status" value="2"/>
</dbReference>
<feature type="transmembrane region" description="Helical" evidence="10">
    <location>
        <begin position="1102"/>
        <end position="1118"/>
    </location>
</feature>
<keyword evidence="4 10" id="KW-0812">Transmembrane</keyword>
<feature type="transmembrane region" description="Helical" evidence="10">
    <location>
        <begin position="987"/>
        <end position="1007"/>
    </location>
</feature>
<feature type="transmembrane region" description="Helical" evidence="10">
    <location>
        <begin position="450"/>
        <end position="471"/>
    </location>
</feature>
<dbReference type="GO" id="GO:0005524">
    <property type="term" value="F:ATP binding"/>
    <property type="evidence" value="ECO:0007669"/>
    <property type="project" value="UniProtKB-KW"/>
</dbReference>
<evidence type="ECO:0000256" key="8">
    <source>
        <dbReference type="ARBA" id="ARBA00023136"/>
    </source>
</evidence>
<dbReference type="CDD" id="cd03244">
    <property type="entry name" value="ABCC_MRP_domain2"/>
    <property type="match status" value="1"/>
</dbReference>
<dbReference type="FunFam" id="1.20.1560.10:FF:000006">
    <property type="entry name" value="ATP-binding cassette, sub-family C (CFTR/MRP), member 9"/>
    <property type="match status" value="1"/>
</dbReference>
<accession>A0A0C3BA72</accession>
<keyword evidence="14" id="KW-1185">Reference proteome</keyword>
<feature type="transmembrane region" description="Helical" evidence="10">
    <location>
        <begin position="300"/>
        <end position="320"/>
    </location>
</feature>
<comment type="similarity">
    <text evidence="2">Belongs to the ABC transporter superfamily. ABCC family. Conjugate transporter (TC 3.A.1.208) subfamily.</text>
</comment>
<dbReference type="SUPFAM" id="SSF90123">
    <property type="entry name" value="ABC transporter transmembrane region"/>
    <property type="match status" value="2"/>
</dbReference>
<feature type="transmembrane region" description="Helical" evidence="10">
    <location>
        <begin position="326"/>
        <end position="344"/>
    </location>
</feature>
<evidence type="ECO:0000256" key="9">
    <source>
        <dbReference type="SAM" id="MobiDB-lite"/>
    </source>
</evidence>
<keyword evidence="3" id="KW-0813">Transport</keyword>
<keyword evidence="7 10" id="KW-1133">Transmembrane helix</keyword>
<organism evidence="13 14">
    <name type="scientific">Piloderma croceum (strain F 1598)</name>
    <dbReference type="NCBI Taxonomy" id="765440"/>
    <lineage>
        <taxon>Eukaryota</taxon>
        <taxon>Fungi</taxon>
        <taxon>Dikarya</taxon>
        <taxon>Basidiomycota</taxon>
        <taxon>Agaricomycotina</taxon>
        <taxon>Agaricomycetes</taxon>
        <taxon>Agaricomycetidae</taxon>
        <taxon>Atheliales</taxon>
        <taxon>Atheliaceae</taxon>
        <taxon>Piloderma</taxon>
    </lineage>
</organism>
<proteinExistence type="inferred from homology"/>
<feature type="compositionally biased region" description="Basic residues" evidence="9">
    <location>
        <begin position="543"/>
        <end position="553"/>
    </location>
</feature>
<keyword evidence="8 10" id="KW-0472">Membrane</keyword>
<feature type="region of interest" description="Disordered" evidence="9">
    <location>
        <begin position="77"/>
        <end position="124"/>
    </location>
</feature>
<sequence>MYNPFYPPPAPPAFGQDKVMPEGEASLLSKLVFQWLTSFLEVGFSRPLEEEDLWALPKARLTSTLATEIEENFYARCPPELRPDLGRPQSSGPSASAKKEEARSESVTPSTSVEGKEKQEDGMNDTTTKWWSWFQMKPKTFKTDSAGNNQYDSSLLKALHRTFFIRWWTGGILLLLADTLQTTTPLVNKVILTWLTDAYVYHRLTDEQKAAGDVKQPQGIGYGVGLAFALFAMQEISSLMTNHYMMTTMVTGVSVRTALIGAIFRKSLRLSGRARLEHNVGKITTMISTDTARLDRSAAFAHNVWVGPIQIIIAVGLLLGNLGYSALVGLGVILIGFPLQFLLVKYMYNQRKKGVVITDQRIRMSTEVLQGIRLIKSYAWEFFYTERIAGLRNGEIRAIRKMATARSALIALVTFIPVLASILSFITYALSGHDLNVAIIFSSLQYFNIIRMPLVLFPLVLASLSDAAVAISRIGKFLTAEELAEPYAIDYERKFAVDVDGDFTWETAGKPLDSKPKSMKGGLGKSTSEMKKSEPRSLQESKSKKRNLFRNKNGHQEPVLPTTASKTPSDGVTEGETGKIEEKPFELKNLKFKVPKGSFVAIVGRVGSGKSSLLQALIGEMRRTKGDVIFGGSVAYVPQNAWIRNATLRENILFGQEDEDQKFWDVIRACSLDHDLEMLPNAEETAIGEKGINLSGGQKARVSLARAAYSSAEVVLLDDSLSAVDAYVGKAILEHCILNGPLADRTRILVTHALHVLDKTDYIYVMDDGVITEEGTYAKLMKDSVVFSRLMDEYGNLEQQKQMEESRKAQEGVPENSHKHDDKKAAIDLMQDEERNIGAVTWTIYTKYMRFAGGLFWAPLILLLLTLSQGAQVGSSLFLGFWTAGSISGFRQGDYMAVYASLGVASAIASFLLSLAFALATLAASLSMFRAALASVLRSPVSFFDTTPMGMLTLLNLDTFLTNIHVGRIMSRFSKDQDTLDTQISMTLYQFLYTFSSVIGTVVLVFYTFPYLGIIFAPLSVLYWIVATYYRRTSVETKRLDSILRSILYGSYSETLTGLSTIRAYRDQDRAVKDADYGLDLENRAYYMTVAIQRWLGVRLDFFGNMLILGIALFAAGFRNTVNPSKIGVVLSYTLSITQTFSTMVQQFAQNEQNMNAVERVLVYTELPSESDSQTTNDPPTSWPQKGGIKFTEASLAYREGLPLVLKGISFEVSPGEKVGIVGRTGAGKSSLIQALFRMVELQSGKIEIDDINIRDIGLDALRSRLALVPQDSTLFLGTLRDNLDPQGTRTDAELISSLQRAWLLPREGHPDPAVEAKFSLDSKVGDEGANFSAGEKQLLALCRALVKNSRIIVLDEATSSVDVETDAKLQQTIQTEFVESTLLCIAHRLNTVAYYDRVLVMDGGEIAEFDTVLTLFDKKDSIFRSLCNEAGLSRQDILRIRQESQEQI</sequence>
<evidence type="ECO:0000256" key="7">
    <source>
        <dbReference type="ARBA" id="ARBA00022989"/>
    </source>
</evidence>
<dbReference type="FunFam" id="1.20.1560.10:FF:000010">
    <property type="entry name" value="Multidrug resistance-associated ABC transporter"/>
    <property type="match status" value="1"/>
</dbReference>
<dbReference type="CDD" id="cd18606">
    <property type="entry name" value="ABC_6TM_YOR1_D2_like"/>
    <property type="match status" value="1"/>
</dbReference>
<dbReference type="InterPro" id="IPR017871">
    <property type="entry name" value="ABC_transporter-like_CS"/>
</dbReference>
<dbReference type="InterPro" id="IPR011527">
    <property type="entry name" value="ABC1_TM_dom"/>
</dbReference>
<keyword evidence="6" id="KW-0067">ATP-binding</keyword>
<dbReference type="InterPro" id="IPR036640">
    <property type="entry name" value="ABC1_TM_sf"/>
</dbReference>
<dbReference type="InParanoid" id="A0A0C3BA72"/>
<reference evidence="14" key="2">
    <citation type="submission" date="2015-01" db="EMBL/GenBank/DDBJ databases">
        <title>Evolutionary Origins and Diversification of the Mycorrhizal Mutualists.</title>
        <authorList>
            <consortium name="DOE Joint Genome Institute"/>
            <consortium name="Mycorrhizal Genomics Consortium"/>
            <person name="Kohler A."/>
            <person name="Kuo A."/>
            <person name="Nagy L.G."/>
            <person name="Floudas D."/>
            <person name="Copeland A."/>
            <person name="Barry K.W."/>
            <person name="Cichocki N."/>
            <person name="Veneault-Fourrey C."/>
            <person name="LaButti K."/>
            <person name="Lindquist E.A."/>
            <person name="Lipzen A."/>
            <person name="Lundell T."/>
            <person name="Morin E."/>
            <person name="Murat C."/>
            <person name="Riley R."/>
            <person name="Ohm R."/>
            <person name="Sun H."/>
            <person name="Tunlid A."/>
            <person name="Henrissat B."/>
            <person name="Grigoriev I.V."/>
            <person name="Hibbett D.S."/>
            <person name="Martin F."/>
        </authorList>
    </citation>
    <scope>NUCLEOTIDE SEQUENCE [LARGE SCALE GENOMIC DNA]</scope>
    <source>
        <strain evidence="14">F 1598</strain>
    </source>
</reference>
<feature type="domain" description="ABC transmembrane type-1" evidence="12">
    <location>
        <begin position="860"/>
        <end position="1150"/>
    </location>
</feature>
<name>A0A0C3BA72_PILCF</name>
<protein>
    <recommendedName>
        <fullName evidence="15">Multidrug resistance-associated ABC transporter</fullName>
    </recommendedName>
</protein>
<feature type="transmembrane region" description="Helical" evidence="10">
    <location>
        <begin position="243"/>
        <end position="264"/>
    </location>
</feature>
<evidence type="ECO:0000256" key="4">
    <source>
        <dbReference type="ARBA" id="ARBA00022692"/>
    </source>
</evidence>
<dbReference type="PROSITE" id="PS00211">
    <property type="entry name" value="ABC_TRANSPORTER_1"/>
    <property type="match status" value="2"/>
</dbReference>
<dbReference type="FunFam" id="3.40.50.300:FF:000565">
    <property type="entry name" value="ABC bile acid transporter"/>
    <property type="match status" value="1"/>
</dbReference>
<evidence type="ECO:0000313" key="13">
    <source>
        <dbReference type="EMBL" id="KIM74227.1"/>
    </source>
</evidence>
<dbReference type="FunFam" id="3.40.50.300:FF:000997">
    <property type="entry name" value="Multidrug resistance-associated protein 1"/>
    <property type="match status" value="1"/>
</dbReference>
<dbReference type="GO" id="GO:0140359">
    <property type="term" value="F:ABC-type transporter activity"/>
    <property type="evidence" value="ECO:0007669"/>
    <property type="project" value="InterPro"/>
</dbReference>
<evidence type="ECO:0000256" key="10">
    <source>
        <dbReference type="SAM" id="Phobius"/>
    </source>
</evidence>
<dbReference type="PANTHER" id="PTHR24223:SF456">
    <property type="entry name" value="MULTIDRUG RESISTANCE-ASSOCIATED PROTEIN LETHAL(2)03659"/>
    <property type="match status" value="1"/>
</dbReference>
<dbReference type="Proteomes" id="UP000054166">
    <property type="component" value="Unassembled WGS sequence"/>
</dbReference>
<evidence type="ECO:0008006" key="15">
    <source>
        <dbReference type="Google" id="ProtNLM"/>
    </source>
</evidence>
<evidence type="ECO:0000256" key="6">
    <source>
        <dbReference type="ARBA" id="ARBA00022840"/>
    </source>
</evidence>
<evidence type="ECO:0000256" key="3">
    <source>
        <dbReference type="ARBA" id="ARBA00022448"/>
    </source>
</evidence>
<dbReference type="OrthoDB" id="6500128at2759"/>
<feature type="domain" description="ABC transporter" evidence="11">
    <location>
        <begin position="572"/>
        <end position="793"/>
    </location>
</feature>
<dbReference type="CDD" id="cd03250">
    <property type="entry name" value="ABCC_MRP_domain1"/>
    <property type="match status" value="1"/>
</dbReference>
<dbReference type="GO" id="GO:0016887">
    <property type="term" value="F:ATP hydrolysis activity"/>
    <property type="evidence" value="ECO:0007669"/>
    <property type="project" value="InterPro"/>
</dbReference>
<dbReference type="STRING" id="765440.A0A0C3BA72"/>
<dbReference type="InterPro" id="IPR003439">
    <property type="entry name" value="ABC_transporter-like_ATP-bd"/>
</dbReference>
<evidence type="ECO:0000256" key="2">
    <source>
        <dbReference type="ARBA" id="ARBA00009726"/>
    </source>
</evidence>
<dbReference type="InterPro" id="IPR003593">
    <property type="entry name" value="AAA+_ATPase"/>
</dbReference>
<feature type="domain" description="ABC transmembrane type-1" evidence="12">
    <location>
        <begin position="168"/>
        <end position="466"/>
    </location>
</feature>
<feature type="transmembrane region" description="Helical" evidence="10">
    <location>
        <begin position="1013"/>
        <end position="1030"/>
    </location>
</feature>
<dbReference type="EMBL" id="KN833064">
    <property type="protein sequence ID" value="KIM74227.1"/>
    <property type="molecule type" value="Genomic_DNA"/>
</dbReference>
<evidence type="ECO:0000313" key="14">
    <source>
        <dbReference type="Proteomes" id="UP000054166"/>
    </source>
</evidence>
<dbReference type="SMART" id="SM00382">
    <property type="entry name" value="AAA"/>
    <property type="match status" value="2"/>
</dbReference>
<evidence type="ECO:0000259" key="12">
    <source>
        <dbReference type="PROSITE" id="PS50929"/>
    </source>
</evidence>
<dbReference type="PROSITE" id="PS50929">
    <property type="entry name" value="ABC_TM1F"/>
    <property type="match status" value="2"/>
</dbReference>
<feature type="region of interest" description="Disordered" evidence="9">
    <location>
        <begin position="800"/>
        <end position="822"/>
    </location>
</feature>
<dbReference type="InterPro" id="IPR050173">
    <property type="entry name" value="ABC_transporter_C-like"/>
</dbReference>
<feature type="region of interest" description="Disordered" evidence="9">
    <location>
        <begin position="510"/>
        <end position="580"/>
    </location>
</feature>
<feature type="domain" description="ABC transporter" evidence="11">
    <location>
        <begin position="1189"/>
        <end position="1429"/>
    </location>
</feature>